<organism evidence="3 4">
    <name type="scientific">Candidatus Gottesmanbacteria bacterium RIFCSPHIGHO2_01_FULL_47_48</name>
    <dbReference type="NCBI Taxonomy" id="1798381"/>
    <lineage>
        <taxon>Bacteria</taxon>
        <taxon>Candidatus Gottesmaniibacteriota</taxon>
    </lineage>
</organism>
<feature type="signal peptide" evidence="2">
    <location>
        <begin position="1"/>
        <end position="19"/>
    </location>
</feature>
<dbReference type="GO" id="GO:0006596">
    <property type="term" value="P:polyamine biosynthetic process"/>
    <property type="evidence" value="ECO:0007669"/>
    <property type="project" value="UniProtKB-KW"/>
</dbReference>
<dbReference type="AlphaFoldDB" id="A0A1F6A3N4"/>
<evidence type="ECO:0000313" key="3">
    <source>
        <dbReference type="EMBL" id="OGG19072.1"/>
    </source>
</evidence>
<name>A0A1F6A3N4_9BACT</name>
<dbReference type="SUPFAM" id="SSF53335">
    <property type="entry name" value="S-adenosyl-L-methionine-dependent methyltransferases"/>
    <property type="match status" value="1"/>
</dbReference>
<evidence type="ECO:0000256" key="2">
    <source>
        <dbReference type="SAM" id="SignalP"/>
    </source>
</evidence>
<dbReference type="STRING" id="1798381.A2721_00735"/>
<dbReference type="PANTHER" id="PTHR43317">
    <property type="entry name" value="THERMOSPERMINE SYNTHASE ACAULIS5"/>
    <property type="match status" value="1"/>
</dbReference>
<evidence type="ECO:0000256" key="1">
    <source>
        <dbReference type="ARBA" id="ARBA00023115"/>
    </source>
</evidence>
<proteinExistence type="predicted"/>
<reference evidence="3 4" key="1">
    <citation type="journal article" date="2016" name="Nat. Commun.">
        <title>Thousands of microbial genomes shed light on interconnected biogeochemical processes in an aquifer system.</title>
        <authorList>
            <person name="Anantharaman K."/>
            <person name="Brown C.T."/>
            <person name="Hug L.A."/>
            <person name="Sharon I."/>
            <person name="Castelle C.J."/>
            <person name="Probst A.J."/>
            <person name="Thomas B.C."/>
            <person name="Singh A."/>
            <person name="Wilkins M.J."/>
            <person name="Karaoz U."/>
            <person name="Brodie E.L."/>
            <person name="Williams K.H."/>
            <person name="Hubbard S.S."/>
            <person name="Banfield J.F."/>
        </authorList>
    </citation>
    <scope>NUCLEOTIDE SEQUENCE [LARGE SCALE GENOMIC DNA]</scope>
</reference>
<dbReference type="EMBL" id="MFJK01000010">
    <property type="protein sequence ID" value="OGG19072.1"/>
    <property type="molecule type" value="Genomic_DNA"/>
</dbReference>
<dbReference type="Proteomes" id="UP000177871">
    <property type="component" value="Unassembled WGS sequence"/>
</dbReference>
<dbReference type="PANTHER" id="PTHR43317:SF1">
    <property type="entry name" value="THERMOSPERMINE SYNTHASE ACAULIS5"/>
    <property type="match status" value="1"/>
</dbReference>
<dbReference type="InterPro" id="IPR029063">
    <property type="entry name" value="SAM-dependent_MTases_sf"/>
</dbReference>
<accession>A0A1F6A3N4</accession>
<evidence type="ECO:0000313" key="4">
    <source>
        <dbReference type="Proteomes" id="UP000177871"/>
    </source>
</evidence>
<sequence>MAFSKLSWLLSFLWPQTLAVITSDINGPVSVQVSFGQIYVYAGQTQQSSPWVEKIWRRGISSLSTNTRSPRNGFGQKSIVNALILGLGCGLAAKLLSQKFPWLKIIGVEIDPVMIDITKEYFGLGDGRNLRIFKTDAQKFIRTNRSKFDLILVDLFLGPNYPVQFEEAEFLQKLSQTLSKNGIVIFNRLTTKTSNFVPEKFIDKLAKFFKIEKTLKVDFNRLIFCSRREKR</sequence>
<keyword evidence="1" id="KW-0620">Polyamine biosynthesis</keyword>
<dbReference type="Gene3D" id="3.40.50.150">
    <property type="entry name" value="Vaccinia Virus protein VP39"/>
    <property type="match status" value="1"/>
</dbReference>
<gene>
    <name evidence="3" type="ORF">A2721_00735</name>
</gene>
<comment type="caution">
    <text evidence="3">The sequence shown here is derived from an EMBL/GenBank/DDBJ whole genome shotgun (WGS) entry which is preliminary data.</text>
</comment>
<dbReference type="CDD" id="cd02440">
    <property type="entry name" value="AdoMet_MTases"/>
    <property type="match status" value="1"/>
</dbReference>
<dbReference type="Pfam" id="PF01564">
    <property type="entry name" value="Spermine_synth"/>
    <property type="match status" value="1"/>
</dbReference>
<protein>
    <submittedName>
        <fullName evidence="3">Uncharacterized protein</fullName>
    </submittedName>
</protein>
<keyword evidence="2" id="KW-0732">Signal</keyword>
<feature type="chain" id="PRO_5009522948" evidence="2">
    <location>
        <begin position="20"/>
        <end position="231"/>
    </location>
</feature>